<dbReference type="GO" id="GO:0016020">
    <property type="term" value="C:membrane"/>
    <property type="evidence" value="ECO:0007669"/>
    <property type="project" value="InterPro"/>
</dbReference>
<accession>W9AQS8</accession>
<keyword evidence="3" id="KW-1185">Reference proteome</keyword>
<dbReference type="Proteomes" id="UP000028863">
    <property type="component" value="Unassembled WGS sequence"/>
</dbReference>
<dbReference type="InterPro" id="IPR043148">
    <property type="entry name" value="TagF_C"/>
</dbReference>
<reference evidence="2" key="1">
    <citation type="submission" date="2014-03" db="EMBL/GenBank/DDBJ databases">
        <title>Draft genome sequencing of Oceanobacillus picturae strain S1 isolated from human gut.</title>
        <authorList>
            <person name="Croce O."/>
            <person name="Lagier J.C."/>
            <person name="Raoult D."/>
        </authorList>
    </citation>
    <scope>NUCLEOTIDE SEQUENCE [LARGE SCALE GENOMIC DNA]</scope>
    <source>
        <strain evidence="2">S1</strain>
    </source>
</reference>
<feature type="coiled-coil region" evidence="1">
    <location>
        <begin position="912"/>
        <end position="939"/>
    </location>
</feature>
<protein>
    <submittedName>
        <fullName evidence="2">CDP-glycerol:poly(Glycerophosphate) glycerophosphotransferase</fullName>
    </submittedName>
</protein>
<dbReference type="Gene3D" id="3.40.50.12580">
    <property type="match status" value="1"/>
</dbReference>
<reference evidence="2" key="2">
    <citation type="submission" date="2014-03" db="EMBL/GenBank/DDBJ databases">
        <authorList>
            <person name="Urmite Genomes"/>
        </authorList>
    </citation>
    <scope>NUCLEOTIDE SEQUENCE</scope>
    <source>
        <strain evidence="2">S1</strain>
    </source>
</reference>
<dbReference type="SUPFAM" id="SSF53756">
    <property type="entry name" value="UDP-Glycosyltransferase/glycogen phosphorylase"/>
    <property type="match status" value="1"/>
</dbReference>
<evidence type="ECO:0000313" key="3">
    <source>
        <dbReference type="Proteomes" id="UP000028863"/>
    </source>
</evidence>
<proteinExistence type="predicted"/>
<dbReference type="GO" id="GO:0047355">
    <property type="term" value="F:CDP-glycerol glycerophosphotransferase activity"/>
    <property type="evidence" value="ECO:0007669"/>
    <property type="project" value="InterPro"/>
</dbReference>
<sequence length="961" mass="113574">MINKMHHISIVNNNGRTRFLISNLLSFELERISLGGLDLNFHFESVGTDKTAIVFDRNFENFAPNAFYNIEFYNAEGRRHEISLNDYGNFPVCIEGERVAICSQLETDEHIKLKFIDLKKVVFQMKYHPPITSEISIKNEGDFIEVGVSDLNESHYNNVMVSVDKDGSFDSYLVPVLIKKGHIYISNELYTKGYNLHLLVAINSNVFEATLIKQTKESHENVSYGGLPEHLIGVTEEEFLRHNINNVVSLKGKHSSVEVNEIDIVGNSLIFNMNQIEWFIDTDTPILILQETKTKQLYSVRGNLDSSKLHFKLDGFINEIPNKKEKWIIYLMSKGNEHAFRIRGNIEEGAERNFHILSQDNFPSLSTYNLHSALCMNKNNNLEIRKDKISNLVKNNFKIKTKVNKLKMFGEKVSIEVQLNTPYVQSIKPTNIYLVHRNKDTFNKVNMQLTNTTIKKNSLILITNIQLREVVLFPLYWDLFIGLEIDGKEELVKITKVSKDALYKVDSRISKYQRGMGKGKIFYPYITISKDLAFTVRDKEYFENRYYLLKEKFAFLVVNLFRKHFANKEIWIGFEKLAMSAHESGYYFFDYVYKNRKHDNFYYVIRKDSPELVNLMDKKDKVIYFMSLKYFIYMFAADLLISSDTKRNSYSLKQKKSILGKELTDKQLVYLQHGVNGLKAVPDFYKDRGVFDLVIAPSEYEKNMITEYWGYSEEEVVTTGLARWDVLEDRTNEIDYKQIFVMPTWRTWMDGMSKEEFLESDYYKYYNDFLSSNRLHKVLKDNNIKIMFFLHPKFKDYIDLFEINSPYIEKFGFLEVPLDEMIMKSSMMISDYSSVIWEMFYLEKPCLFYHFDVEKYLQYEGSYMDFKEDLFGDVAYDSEELVENMEQYILRNFSEKVEYSNLREKYFTYMDNQNSKRIFEAIENNKSNLRKKRKRTKRKLSHIIPFDVRRKMLNTIAKIKY</sequence>
<name>W9AQS8_9BACI</name>
<dbReference type="PANTHER" id="PTHR37316:SF3">
    <property type="entry name" value="TEICHOIC ACID GLYCEROL-PHOSPHATE TRANSFERASE"/>
    <property type="match status" value="1"/>
</dbReference>
<dbReference type="AlphaFoldDB" id="W9AQS8"/>
<dbReference type="EMBL" id="CCAX010000004">
    <property type="protein sequence ID" value="CDO04976.1"/>
    <property type="molecule type" value="Genomic_DNA"/>
</dbReference>
<dbReference type="STRING" id="171693.BN988_03557"/>
<dbReference type="InterPro" id="IPR051612">
    <property type="entry name" value="Teichoic_Acid_Biosynth"/>
</dbReference>
<organism evidence="2 3">
    <name type="scientific">Oceanobacillus picturae</name>
    <dbReference type="NCBI Taxonomy" id="171693"/>
    <lineage>
        <taxon>Bacteria</taxon>
        <taxon>Bacillati</taxon>
        <taxon>Bacillota</taxon>
        <taxon>Bacilli</taxon>
        <taxon>Bacillales</taxon>
        <taxon>Bacillaceae</taxon>
        <taxon>Oceanobacillus</taxon>
    </lineage>
</organism>
<keyword evidence="1" id="KW-0175">Coiled coil</keyword>
<dbReference type="eggNOG" id="COG1887">
    <property type="taxonomic scope" value="Bacteria"/>
</dbReference>
<evidence type="ECO:0000313" key="2">
    <source>
        <dbReference type="EMBL" id="CDO04976.1"/>
    </source>
</evidence>
<dbReference type="InterPro" id="IPR007554">
    <property type="entry name" value="Glycerophosphate_synth"/>
</dbReference>
<dbReference type="Pfam" id="PF04464">
    <property type="entry name" value="Glyphos_transf"/>
    <property type="match status" value="1"/>
</dbReference>
<gene>
    <name evidence="2" type="primary">tagF_2</name>
    <name evidence="2" type="ORF">BN988_03557</name>
</gene>
<evidence type="ECO:0000256" key="1">
    <source>
        <dbReference type="SAM" id="Coils"/>
    </source>
</evidence>
<comment type="caution">
    <text evidence="2">The sequence shown here is derived from an EMBL/GenBank/DDBJ whole genome shotgun (WGS) entry which is preliminary data.</text>
</comment>
<dbReference type="PANTHER" id="PTHR37316">
    <property type="entry name" value="TEICHOIC ACID GLYCEROL-PHOSPHATE PRIMASE"/>
    <property type="match status" value="1"/>
</dbReference>